<protein>
    <submittedName>
        <fullName evidence="1">Uncharacterized protein</fullName>
    </submittedName>
</protein>
<gene>
    <name evidence="1" type="ORF">H9757_01770</name>
</gene>
<dbReference type="EMBL" id="DWWK01000018">
    <property type="protein sequence ID" value="HJC37784.1"/>
    <property type="molecule type" value="Genomic_DNA"/>
</dbReference>
<comment type="caution">
    <text evidence="1">The sequence shown here is derived from an EMBL/GenBank/DDBJ whole genome shotgun (WGS) entry which is preliminary data.</text>
</comment>
<evidence type="ECO:0000313" key="2">
    <source>
        <dbReference type="Proteomes" id="UP000823894"/>
    </source>
</evidence>
<dbReference type="Pfam" id="PF18988">
    <property type="entry name" value="DUF5721"/>
    <property type="match status" value="1"/>
</dbReference>
<reference evidence="1" key="2">
    <citation type="submission" date="2021-04" db="EMBL/GenBank/DDBJ databases">
        <authorList>
            <person name="Gilroy R."/>
        </authorList>
    </citation>
    <scope>NUCLEOTIDE SEQUENCE</scope>
    <source>
        <strain evidence="1">ChiGjej1B1-1692</strain>
    </source>
</reference>
<dbReference type="InterPro" id="IPR043779">
    <property type="entry name" value="DUF5721"/>
</dbReference>
<dbReference type="Proteomes" id="UP000823894">
    <property type="component" value="Unassembled WGS sequence"/>
</dbReference>
<organism evidence="1 2">
    <name type="scientific">Candidatus Mediterraneibacter faecigallinarum</name>
    <dbReference type="NCBI Taxonomy" id="2838669"/>
    <lineage>
        <taxon>Bacteria</taxon>
        <taxon>Bacillati</taxon>
        <taxon>Bacillota</taxon>
        <taxon>Clostridia</taxon>
        <taxon>Lachnospirales</taxon>
        <taxon>Lachnospiraceae</taxon>
        <taxon>Mediterraneibacter</taxon>
    </lineage>
</organism>
<reference evidence="1" key="1">
    <citation type="journal article" date="2021" name="PeerJ">
        <title>Extensive microbial diversity within the chicken gut microbiome revealed by metagenomics and culture.</title>
        <authorList>
            <person name="Gilroy R."/>
            <person name="Ravi A."/>
            <person name="Getino M."/>
            <person name="Pursley I."/>
            <person name="Horton D.L."/>
            <person name="Alikhan N.F."/>
            <person name="Baker D."/>
            <person name="Gharbi K."/>
            <person name="Hall N."/>
            <person name="Watson M."/>
            <person name="Adriaenssens E.M."/>
            <person name="Foster-Nyarko E."/>
            <person name="Jarju S."/>
            <person name="Secka A."/>
            <person name="Antonio M."/>
            <person name="Oren A."/>
            <person name="Chaudhuri R.R."/>
            <person name="La Ragione R."/>
            <person name="Hildebrand F."/>
            <person name="Pallen M.J."/>
        </authorList>
    </citation>
    <scope>NUCLEOTIDE SEQUENCE</scope>
    <source>
        <strain evidence="1">ChiGjej1B1-1692</strain>
    </source>
</reference>
<accession>A0A9D2SXB3</accession>
<dbReference type="AlphaFoldDB" id="A0A9D2SXB3"/>
<sequence>MIALTLTGIKDFTSHLLLKDTFDSFCFIEGEIVTFNTFTIDGFIQKDFFDTGAELPEYSYWKNIREHCFALIRGKRTPLSFRFVFSLSHKNIARLIEQNGLSADPDQVQGLYLNIRYDGRSLTCVTGSSFKTFTMDKTLEHAWDEMVEKFFRQKGIEFER</sequence>
<proteinExistence type="predicted"/>
<evidence type="ECO:0000313" key="1">
    <source>
        <dbReference type="EMBL" id="HJC37784.1"/>
    </source>
</evidence>
<name>A0A9D2SXB3_9FIRM</name>